<evidence type="ECO:0000313" key="1">
    <source>
        <dbReference type="EMBL" id="GIO45981.1"/>
    </source>
</evidence>
<sequence length="195" mass="22225">MDNELRDGSSIPSDRIKLLQIIKNEKLSKLIRFSWWESEESMEQCEIAQDEVFSLTAGPLLLYFESGLVIGAASDPSRNSVILWVEKDDTGYIKDESIENDTDLYPIDAEDKIYSSPYWGQIVGQNIKEINIIKRDPQNALFEELPNEVGLEIVMENDMKFILSHGLHDDSDDFSVLTTSQLEVDLIASLKWFAC</sequence>
<keyword evidence="2" id="KW-1185">Reference proteome</keyword>
<comment type="caution">
    <text evidence="1">The sequence shown here is derived from an EMBL/GenBank/DDBJ whole genome shotgun (WGS) entry which is preliminary data.</text>
</comment>
<accession>A0A919Y6R6</accession>
<organism evidence="1 2">
    <name type="scientific">Paenibacillus azoreducens</name>
    <dbReference type="NCBI Taxonomy" id="116718"/>
    <lineage>
        <taxon>Bacteria</taxon>
        <taxon>Bacillati</taxon>
        <taxon>Bacillota</taxon>
        <taxon>Bacilli</taxon>
        <taxon>Bacillales</taxon>
        <taxon>Paenibacillaceae</taxon>
        <taxon>Paenibacillus</taxon>
    </lineage>
</organism>
<evidence type="ECO:0000313" key="2">
    <source>
        <dbReference type="Proteomes" id="UP000682811"/>
    </source>
</evidence>
<proteinExistence type="predicted"/>
<dbReference type="EMBL" id="BORT01000002">
    <property type="protein sequence ID" value="GIO45981.1"/>
    <property type="molecule type" value="Genomic_DNA"/>
</dbReference>
<dbReference type="Proteomes" id="UP000682811">
    <property type="component" value="Unassembled WGS sequence"/>
</dbReference>
<name>A0A919Y6R6_9BACL</name>
<protein>
    <submittedName>
        <fullName evidence="1">Uncharacterized protein</fullName>
    </submittedName>
</protein>
<dbReference type="GeneID" id="61031706"/>
<reference evidence="1 2" key="1">
    <citation type="submission" date="2021-03" db="EMBL/GenBank/DDBJ databases">
        <title>Antimicrobial resistance genes in bacteria isolated from Japanese honey, and their potential for conferring macrolide and lincosamide resistance in the American foulbrood pathogen Paenibacillus larvae.</title>
        <authorList>
            <person name="Okamoto M."/>
            <person name="Kumagai M."/>
            <person name="Kanamori H."/>
            <person name="Takamatsu D."/>
        </authorList>
    </citation>
    <scope>NUCLEOTIDE SEQUENCE [LARGE SCALE GENOMIC DNA]</scope>
    <source>
        <strain evidence="1 2">J34TS1</strain>
    </source>
</reference>
<gene>
    <name evidence="1" type="ORF">J34TS1_07460</name>
</gene>
<dbReference type="RefSeq" id="WP_232030304.1">
    <property type="nucleotide sequence ID" value="NZ_AP025343.1"/>
</dbReference>
<dbReference type="AlphaFoldDB" id="A0A919Y6R6"/>